<feature type="non-terminal residue" evidence="2">
    <location>
        <position position="1"/>
    </location>
</feature>
<dbReference type="KEGG" id="tng:GSTEN00038971G001"/>
<protein>
    <submittedName>
        <fullName evidence="2">(spotted green pufferfish) hypothetical protein</fullName>
    </submittedName>
</protein>
<evidence type="ECO:0000256" key="1">
    <source>
        <dbReference type="SAM" id="MobiDB-lite"/>
    </source>
</evidence>
<proteinExistence type="predicted"/>
<dbReference type="EMBL" id="CAAE01016851">
    <property type="protein sequence ID" value="CAG13603.1"/>
    <property type="molecule type" value="Genomic_DNA"/>
</dbReference>
<gene>
    <name evidence="2" type="ORF">GSTENG00038971001</name>
</gene>
<reference evidence="2" key="2">
    <citation type="submission" date="2004-02" db="EMBL/GenBank/DDBJ databases">
        <authorList>
            <consortium name="Genoscope"/>
            <consortium name="Whitehead Institute Centre for Genome Research"/>
        </authorList>
    </citation>
    <scope>NUCLEOTIDE SEQUENCE</scope>
</reference>
<organism evidence="2">
    <name type="scientific">Tetraodon nigroviridis</name>
    <name type="common">Spotted green pufferfish</name>
    <name type="synonym">Chelonodon nigroviridis</name>
    <dbReference type="NCBI Taxonomy" id="99883"/>
    <lineage>
        <taxon>Eukaryota</taxon>
        <taxon>Metazoa</taxon>
        <taxon>Chordata</taxon>
        <taxon>Craniata</taxon>
        <taxon>Vertebrata</taxon>
        <taxon>Euteleostomi</taxon>
        <taxon>Actinopterygii</taxon>
        <taxon>Neopterygii</taxon>
        <taxon>Teleostei</taxon>
        <taxon>Neoteleostei</taxon>
        <taxon>Acanthomorphata</taxon>
        <taxon>Eupercaria</taxon>
        <taxon>Tetraodontiformes</taxon>
        <taxon>Tetradontoidea</taxon>
        <taxon>Tetraodontidae</taxon>
        <taxon>Tetraodon</taxon>
    </lineage>
</organism>
<evidence type="ECO:0000313" key="2">
    <source>
        <dbReference type="EMBL" id="CAG13603.1"/>
    </source>
</evidence>
<feature type="region of interest" description="Disordered" evidence="1">
    <location>
        <begin position="24"/>
        <end position="56"/>
    </location>
</feature>
<comment type="caution">
    <text evidence="2">The sequence shown here is derived from an EMBL/GenBank/DDBJ whole genome shotgun (WGS) entry which is preliminary data.</text>
</comment>
<sequence>HQPLYLRHSAATGQYLPQKVGRQKVAQHGQPQLHPEELQTMARGKKHARDCEKGTV</sequence>
<dbReference type="AlphaFoldDB" id="Q4RDC9"/>
<accession>Q4RDC9</accession>
<reference evidence="2" key="1">
    <citation type="journal article" date="2004" name="Nature">
        <title>Genome duplication in the teleost fish Tetraodon nigroviridis reveals the early vertebrate proto-karyotype.</title>
        <authorList>
            <person name="Jaillon O."/>
            <person name="Aury J.-M."/>
            <person name="Brunet F."/>
            <person name="Petit J.-L."/>
            <person name="Stange-Thomann N."/>
            <person name="Mauceli E."/>
            <person name="Bouneau L."/>
            <person name="Fischer C."/>
            <person name="Ozouf-Costaz C."/>
            <person name="Bernot A."/>
            <person name="Nicaud S."/>
            <person name="Jaffe D."/>
            <person name="Fisher S."/>
            <person name="Lutfalla G."/>
            <person name="Dossat C."/>
            <person name="Segurens B."/>
            <person name="Dasilva C."/>
            <person name="Salanoubat M."/>
            <person name="Levy M."/>
            <person name="Boudet N."/>
            <person name="Castellano S."/>
            <person name="Anthouard V."/>
            <person name="Jubin C."/>
            <person name="Castelli V."/>
            <person name="Katinka M."/>
            <person name="Vacherie B."/>
            <person name="Biemont C."/>
            <person name="Skalli Z."/>
            <person name="Cattolico L."/>
            <person name="Poulain J."/>
            <person name="De Berardinis V."/>
            <person name="Cruaud C."/>
            <person name="Duprat S."/>
            <person name="Brottier P."/>
            <person name="Coutanceau J.-P."/>
            <person name="Gouzy J."/>
            <person name="Parra G."/>
            <person name="Lardier G."/>
            <person name="Chapple C."/>
            <person name="McKernan K.J."/>
            <person name="McEwan P."/>
            <person name="Bosak S."/>
            <person name="Kellis M."/>
            <person name="Volff J.-N."/>
            <person name="Guigo R."/>
            <person name="Zody M.C."/>
            <person name="Mesirov J."/>
            <person name="Lindblad-Toh K."/>
            <person name="Birren B."/>
            <person name="Nusbaum C."/>
            <person name="Kahn D."/>
            <person name="Robinson-Rechavi M."/>
            <person name="Laudet V."/>
            <person name="Schachter V."/>
            <person name="Quetier F."/>
            <person name="Saurin W."/>
            <person name="Scarpelli C."/>
            <person name="Wincker P."/>
            <person name="Lander E.S."/>
            <person name="Weissenbach J."/>
            <person name="Roest Crollius H."/>
        </authorList>
    </citation>
    <scope>NUCLEOTIDE SEQUENCE [LARGE SCALE GENOMIC DNA]</scope>
</reference>
<name>Q4RDC9_TETNG</name>